<feature type="domain" description="HTH lysR-type" evidence="5">
    <location>
        <begin position="7"/>
        <end position="64"/>
    </location>
</feature>
<dbReference type="Pfam" id="PF03466">
    <property type="entry name" value="LysR_substrate"/>
    <property type="match status" value="1"/>
</dbReference>
<dbReference type="OrthoDB" id="6113677at2"/>
<evidence type="ECO:0000256" key="4">
    <source>
        <dbReference type="ARBA" id="ARBA00023163"/>
    </source>
</evidence>
<organism evidence="6 7">
    <name type="scientific">Parasutterella muris</name>
    <dbReference type="NCBI Taxonomy" id="2565572"/>
    <lineage>
        <taxon>Bacteria</taxon>
        <taxon>Pseudomonadati</taxon>
        <taxon>Pseudomonadota</taxon>
        <taxon>Betaproteobacteria</taxon>
        <taxon>Burkholderiales</taxon>
        <taxon>Sutterellaceae</taxon>
        <taxon>Parasutterella</taxon>
    </lineage>
</organism>
<dbReference type="Gene3D" id="1.10.10.10">
    <property type="entry name" value="Winged helix-like DNA-binding domain superfamily/Winged helix DNA-binding domain"/>
    <property type="match status" value="1"/>
</dbReference>
<dbReference type="InterPro" id="IPR005119">
    <property type="entry name" value="LysR_subst-bd"/>
</dbReference>
<keyword evidence="7" id="KW-1185">Reference proteome</keyword>
<comment type="similarity">
    <text evidence="1">Belongs to the LysR transcriptional regulatory family.</text>
</comment>
<dbReference type="PROSITE" id="PS50931">
    <property type="entry name" value="HTH_LYSR"/>
    <property type="match status" value="1"/>
</dbReference>
<evidence type="ECO:0000259" key="5">
    <source>
        <dbReference type="PROSITE" id="PS50931"/>
    </source>
</evidence>
<evidence type="ECO:0000256" key="3">
    <source>
        <dbReference type="ARBA" id="ARBA00023125"/>
    </source>
</evidence>
<dbReference type="InterPro" id="IPR036390">
    <property type="entry name" value="WH_DNA-bd_sf"/>
</dbReference>
<dbReference type="Gene3D" id="3.40.190.290">
    <property type="match status" value="1"/>
</dbReference>
<comment type="caution">
    <text evidence="6">The sequence shown here is derived from an EMBL/GenBank/DDBJ whole genome shotgun (WGS) entry which is preliminary data.</text>
</comment>
<dbReference type="AlphaFoldDB" id="A0A6L6YFY4"/>
<evidence type="ECO:0000313" key="7">
    <source>
        <dbReference type="Proteomes" id="UP000472580"/>
    </source>
</evidence>
<dbReference type="InterPro" id="IPR036388">
    <property type="entry name" value="WH-like_DNA-bd_sf"/>
</dbReference>
<dbReference type="PANTHER" id="PTHR30126:SF40">
    <property type="entry name" value="HTH-TYPE TRANSCRIPTIONAL REGULATOR GLTR"/>
    <property type="match status" value="1"/>
</dbReference>
<keyword evidence="3" id="KW-0238">DNA-binding</keyword>
<keyword evidence="4" id="KW-0804">Transcription</keyword>
<dbReference type="GO" id="GO:0000976">
    <property type="term" value="F:transcription cis-regulatory region binding"/>
    <property type="evidence" value="ECO:0007669"/>
    <property type="project" value="TreeGrafter"/>
</dbReference>
<evidence type="ECO:0000256" key="2">
    <source>
        <dbReference type="ARBA" id="ARBA00023015"/>
    </source>
</evidence>
<gene>
    <name evidence="6" type="ORF">E5987_05065</name>
</gene>
<dbReference type="GO" id="GO:0003700">
    <property type="term" value="F:DNA-binding transcription factor activity"/>
    <property type="evidence" value="ECO:0007669"/>
    <property type="project" value="InterPro"/>
</dbReference>
<proteinExistence type="inferred from homology"/>
<dbReference type="PANTHER" id="PTHR30126">
    <property type="entry name" value="HTH-TYPE TRANSCRIPTIONAL REGULATOR"/>
    <property type="match status" value="1"/>
</dbReference>
<dbReference type="CDD" id="cd05466">
    <property type="entry name" value="PBP2_LTTR_substrate"/>
    <property type="match status" value="1"/>
</dbReference>
<sequence length="336" mass="38115">MEKDKILSLVQLHIFLVTAQERYLKQAAKILGISSSAVSQNLKALEQTLKTQLFERDTRPLVLTASGRRLAELGSYLMEQNERLFRKMEDQRERVSSLRLGLGESAAGSFGPWLIAALEKEVEDLEVASGLTKPMVKLLNDDRIDVLFSPLAPGELEDFYGWALLEEDYILVARRGTESINTLDDLKRFTASHPLIEYNQESSDRVQVRRIIRSLNLEVSEQVSVSTSYLLVGLVSQLNGWSIITPTNLWSSGFFLADVSLYKLPGMDIKRTYWVRWQKEPSEFVKACVKRCVEQALTGAFSDLVRSRTPELSRFMKIYPIQNLHGKCASGINESY</sequence>
<evidence type="ECO:0000313" key="6">
    <source>
        <dbReference type="EMBL" id="MVX56580.1"/>
    </source>
</evidence>
<dbReference type="Proteomes" id="UP000472580">
    <property type="component" value="Unassembled WGS sequence"/>
</dbReference>
<dbReference type="RefSeq" id="WP_160335011.1">
    <property type="nucleotide sequence ID" value="NZ_WSRP01000012.1"/>
</dbReference>
<reference evidence="6 7" key="1">
    <citation type="submission" date="2019-12" db="EMBL/GenBank/DDBJ databases">
        <title>Microbes associate with the intestines of laboratory mice.</title>
        <authorList>
            <person name="Navarre W."/>
            <person name="Wong E."/>
        </authorList>
    </citation>
    <scope>NUCLEOTIDE SEQUENCE [LARGE SCALE GENOMIC DNA]</scope>
    <source>
        <strain evidence="6 7">NM82_D38</strain>
    </source>
</reference>
<dbReference type="SUPFAM" id="SSF46785">
    <property type="entry name" value="Winged helix' DNA-binding domain"/>
    <property type="match status" value="1"/>
</dbReference>
<dbReference type="SUPFAM" id="SSF53850">
    <property type="entry name" value="Periplasmic binding protein-like II"/>
    <property type="match status" value="1"/>
</dbReference>
<evidence type="ECO:0000256" key="1">
    <source>
        <dbReference type="ARBA" id="ARBA00009437"/>
    </source>
</evidence>
<dbReference type="InterPro" id="IPR000847">
    <property type="entry name" value="LysR_HTH_N"/>
</dbReference>
<name>A0A6L6YFY4_9BURK</name>
<accession>A0A6L6YFY4</accession>
<dbReference type="Pfam" id="PF00126">
    <property type="entry name" value="HTH_1"/>
    <property type="match status" value="1"/>
</dbReference>
<dbReference type="EMBL" id="WSRP01000012">
    <property type="protein sequence ID" value="MVX56580.1"/>
    <property type="molecule type" value="Genomic_DNA"/>
</dbReference>
<keyword evidence="2" id="KW-0805">Transcription regulation</keyword>
<protein>
    <submittedName>
        <fullName evidence="6">LysR family transcriptional regulator</fullName>
    </submittedName>
</protein>